<name>A0AC58J097_DANRE</name>
<dbReference type="RefSeq" id="XP_073799903.1">
    <property type="nucleotide sequence ID" value="XM_073943802.1"/>
</dbReference>
<proteinExistence type="predicted"/>
<reference evidence="2" key="1">
    <citation type="submission" date="2025-08" db="UniProtKB">
        <authorList>
            <consortium name="RefSeq"/>
        </authorList>
    </citation>
    <scope>IDENTIFICATION</scope>
    <source>
        <strain evidence="2">Tuebingen</strain>
        <tissue evidence="2">Fibroblasts and whole tissue</tissue>
    </source>
</reference>
<accession>A0AC58J097</accession>
<dbReference type="Proteomes" id="UP000000437">
    <property type="component" value="Chromosome 3"/>
</dbReference>
<evidence type="ECO:0000313" key="2">
    <source>
        <dbReference type="RefSeq" id="XP_073799903.1"/>
    </source>
</evidence>
<organism evidence="1 2">
    <name type="scientific">Danio rerio</name>
    <name type="common">Zebrafish</name>
    <name type="synonym">Brachydanio rerio</name>
    <dbReference type="NCBI Taxonomy" id="7955"/>
    <lineage>
        <taxon>Eukaryota</taxon>
        <taxon>Metazoa</taxon>
        <taxon>Chordata</taxon>
        <taxon>Craniata</taxon>
        <taxon>Vertebrata</taxon>
        <taxon>Euteleostomi</taxon>
        <taxon>Actinopterygii</taxon>
        <taxon>Neopterygii</taxon>
        <taxon>Teleostei</taxon>
        <taxon>Ostariophysi</taxon>
        <taxon>Cypriniformes</taxon>
        <taxon>Danionidae</taxon>
        <taxon>Danioninae</taxon>
        <taxon>Danio</taxon>
    </lineage>
</organism>
<gene>
    <name evidence="2" type="primary">LOC141381084</name>
</gene>
<keyword evidence="1" id="KW-1185">Reference proteome</keyword>
<evidence type="ECO:0000313" key="1">
    <source>
        <dbReference type="Proteomes" id="UP000000437"/>
    </source>
</evidence>
<sequence>MSDLRIVLLGKSVSENSEVGNFILGRSAFDSEAPPGVVERVGGRLRDRHVTLINSPQLLHTNISDDQITQTVRECVSLSDPGPHVVVLLLQHQQCSAEDQERVEKLQDSFSECLFQHTMVLSTQESTEPNDILQEIIQKCSNRHFSLQRSSSADDLLEAFEDIEQSNDGRYLICAQYEASQGFTVDNQITRRDCGKLNVVVCGSNGSLKSSISELIPQHTIRRSGSVSTDVDLYGRQINVLELPALFKTELSEEEVMRQTLDCVSLCQPGVHAFLFIISDAPLTDEDKAEMEVIQRVFSSRINKHLITLIMQNSEHQTAELNDETQAVTESFGGRHCIFGPTTQVSTMMENIEQMLEENREEVYSTDTFLEAQMKKLLHYEDMKKKLHSLETNLLSQGPVETENELRIVLLGKSGVGKSATGNTILERYVFKAETSQESVTQESQSETREINGRHITVIDTPGLFDTELTNEEIQKEISNCISMILPGPHVFIIVLNLGQRFTQEEAKSVEIIQETFGENSLMYTMVLFTRGDYLRNKTIEQCLAKPGSPLMKLIEACGHRFHVFNNNETEDRTQVGDLLEKIDNMLKANGGSFYSCKMFREIERKKQEQQMKILMDRIEQLNGEKVQLMKEQNEEKHRMATMMGVVHKLNREKEELIKKHEEEITREREKFTIEIKQIKKEKQELWTNDETETDSQSDRREKERKKKDEEYHKEKIEEELDEDEIVSKEEEDEMLREMEQIWEEFKKNTYKRKRTRKQGGFKDGLEVLDETWKEDLEKETNIQEKEKEEQEKLKLEEIQNQADVELYQTLRIKIRERERIERERQEQPQDSDKPKKGMKTLEEKLNLLDHQDELKRRQVELREDYGKEKKMKKIYNKTNDSLQVAAYRKLIAQYTKWSWSLYRAMMEIENKLYNHIDNDVIHVVEETDLQRELKTSEVDKLMSDFFENDEDKYILNKWKMLFENKTKEHLENTVKELTQKLNKILRQRDLRKKSDAERKQHENMLYEKSKELTLEFKDKANDEKTLKKEFNLFWEKSVKVISKDSPSIKEIDIMKDVKKILSDIYDIPTVRKDKDIFSVQIFVDYVKTNKSCHADEVQIRSFVSDVVQQTDKMIKSLNLAKMGYSISSIQQVVEYINKRVTEHQELMKYKLKSEFLRDLVLSMCKRANKMITDQLRLFREANEPAKYLKKKREEYFSVFSNYCHGAKPSALFGQIICQKLKEPIEQSVYKKTARDLTDELRLNCESLNGNRSKLEKHILKTLAEEEDFDKYMNCIHHPRDYFMSFIRDEVSRYVTDKFRVSILPKMMENIELLKQKILNAAHESTVQAQVNSGDVELWLENFIQQLSDQLIFSEKDLSGINYKDVKNLYLVEDVIRQQLTHVIYGISSEFNTETFPSNLDYAFRPDELLIDHFCQCCWVQCPFCGVFCTNTIHNHAGDHSAEFHRVRGINGANYYLTQNLCADICTNLVASDQCFYIPDEWFKYREYRQAGGVYADWSVTSDLSELPHWKWFVCKFKKQLEKYYSKTFEESGKIPDEWRKYSKQEALLSLNECF</sequence>
<protein>
    <submittedName>
        <fullName evidence="2">Uncharacterized protein</fullName>
    </submittedName>
</protein>